<name>A0A7M3SW79_9MICC</name>
<reference evidence="5 6" key="1">
    <citation type="submission" date="2019-12" db="EMBL/GenBank/DDBJ databases">
        <authorList>
            <person name="Li J."/>
            <person name="Shi Y."/>
            <person name="Xu G."/>
            <person name="Xiao D."/>
            <person name="Ran X."/>
        </authorList>
    </citation>
    <scope>NUCLEOTIDE SEQUENCE [LARGE SCALE GENOMIC DNA]</scope>
    <source>
        <strain evidence="5 6">JCM 15915</strain>
    </source>
</reference>
<dbReference type="Pfam" id="PF11774">
    <property type="entry name" value="Lsr2"/>
    <property type="match status" value="1"/>
</dbReference>
<feature type="domain" description="Lsr2 dimerization" evidence="3">
    <location>
        <begin position="1"/>
        <end position="56"/>
    </location>
</feature>
<evidence type="ECO:0000313" key="6">
    <source>
        <dbReference type="Proteomes" id="UP000462152"/>
    </source>
</evidence>
<dbReference type="Gene3D" id="4.10.320.10">
    <property type="entry name" value="E3-binding domain"/>
    <property type="match status" value="1"/>
</dbReference>
<evidence type="ECO:0000259" key="3">
    <source>
        <dbReference type="Pfam" id="PF11774"/>
    </source>
</evidence>
<organism evidence="5 6">
    <name type="scientific">Rothia koreensis</name>
    <dbReference type="NCBI Taxonomy" id="592378"/>
    <lineage>
        <taxon>Bacteria</taxon>
        <taxon>Bacillati</taxon>
        <taxon>Actinomycetota</taxon>
        <taxon>Actinomycetes</taxon>
        <taxon>Micrococcales</taxon>
        <taxon>Micrococcaceae</taxon>
        <taxon>Rothia</taxon>
    </lineage>
</organism>
<dbReference type="InterPro" id="IPR055370">
    <property type="entry name" value="Lsr2_DNA-bd"/>
</dbReference>
<feature type="domain" description="Lsr2 DNA-binding" evidence="4">
    <location>
        <begin position="72"/>
        <end position="107"/>
    </location>
</feature>
<dbReference type="Proteomes" id="UP000462152">
    <property type="component" value="Unassembled WGS sequence"/>
</dbReference>
<keyword evidence="6" id="KW-1185">Reference proteome</keyword>
<evidence type="ECO:0000313" key="5">
    <source>
        <dbReference type="EMBL" id="MUN56044.1"/>
    </source>
</evidence>
<accession>A0A7M3SW79</accession>
<dbReference type="OrthoDB" id="4113332at2"/>
<protein>
    <submittedName>
        <fullName evidence="5">Lsr2 family protein</fullName>
    </submittedName>
</protein>
<dbReference type="InterPro" id="IPR036625">
    <property type="entry name" value="E3-bd_dom_sf"/>
</dbReference>
<feature type="region of interest" description="Disordered" evidence="2">
    <location>
        <begin position="56"/>
        <end position="76"/>
    </location>
</feature>
<dbReference type="GO" id="GO:0003677">
    <property type="term" value="F:DNA binding"/>
    <property type="evidence" value="ECO:0007669"/>
    <property type="project" value="UniProtKB-KW"/>
</dbReference>
<dbReference type="InterPro" id="IPR024412">
    <property type="entry name" value="Lsr2_dim_dom"/>
</dbReference>
<proteinExistence type="predicted"/>
<dbReference type="AlphaFoldDB" id="A0A7M3SW79"/>
<sequence length="111" mass="12474">MARHVEVRLTDDLDGTEAAETVRFSLEGKNYEIDLSADNAAWLRSTLQPFIAVARRNTQRNAGKSGKRSPRRNPETAKIRRWARDNGYTVANHGSINAEVKDAYYAANPKN</sequence>
<dbReference type="Pfam" id="PF23359">
    <property type="entry name" value="Lsr2_DNA-bd"/>
    <property type="match status" value="1"/>
</dbReference>
<evidence type="ECO:0000256" key="1">
    <source>
        <dbReference type="ARBA" id="ARBA00023125"/>
    </source>
</evidence>
<gene>
    <name evidence="5" type="ORF">GMA10_12635</name>
</gene>
<keyword evidence="1" id="KW-0238">DNA-binding</keyword>
<dbReference type="GO" id="GO:0016746">
    <property type="term" value="F:acyltransferase activity"/>
    <property type="evidence" value="ECO:0007669"/>
    <property type="project" value="InterPro"/>
</dbReference>
<comment type="caution">
    <text evidence="5">The sequence shown here is derived from an EMBL/GenBank/DDBJ whole genome shotgun (WGS) entry which is preliminary data.</text>
</comment>
<dbReference type="Gene3D" id="3.30.60.230">
    <property type="entry name" value="Lsr2, dimerization domain"/>
    <property type="match status" value="1"/>
</dbReference>
<evidence type="ECO:0000256" key="2">
    <source>
        <dbReference type="SAM" id="MobiDB-lite"/>
    </source>
</evidence>
<dbReference type="InterPro" id="IPR042261">
    <property type="entry name" value="Lsr2-like_dimerization"/>
</dbReference>
<dbReference type="EMBL" id="WOGT01000012">
    <property type="protein sequence ID" value="MUN56044.1"/>
    <property type="molecule type" value="Genomic_DNA"/>
</dbReference>
<evidence type="ECO:0000259" key="4">
    <source>
        <dbReference type="Pfam" id="PF23359"/>
    </source>
</evidence>
<dbReference type="RefSeq" id="WP_129316101.1">
    <property type="nucleotide sequence ID" value="NZ_NOIQ01000017.1"/>
</dbReference>